<organism evidence="1 2">
    <name type="scientific">Amycolatopsis coloradensis</name>
    <dbReference type="NCBI Taxonomy" id="76021"/>
    <lineage>
        <taxon>Bacteria</taxon>
        <taxon>Bacillati</taxon>
        <taxon>Actinomycetota</taxon>
        <taxon>Actinomycetes</taxon>
        <taxon>Pseudonocardiales</taxon>
        <taxon>Pseudonocardiaceae</taxon>
        <taxon>Amycolatopsis</taxon>
    </lineage>
</organism>
<proteinExistence type="predicted"/>
<reference evidence="1" key="1">
    <citation type="submission" date="2023-10" db="EMBL/GenBank/DDBJ databases">
        <title>Whole genome sequencing of actinobacterial strain Amycolatopsis sp. (BCA-696) identifies the underlying plant growth-promoting genes.</title>
        <authorList>
            <person name="Gandham P."/>
            <person name="Vadla N."/>
            <person name="Saji A."/>
            <person name="Srinivas V."/>
            <person name="Ruperao P."/>
            <person name="Selvanayagam S."/>
            <person name="Saxena R.K."/>
            <person name="Rathore A."/>
            <person name="Gopalakrishnan S."/>
            <person name="Thakur V."/>
        </authorList>
    </citation>
    <scope>NUCLEOTIDE SEQUENCE</scope>
    <source>
        <strain evidence="1">BCA-696</strain>
    </source>
</reference>
<dbReference type="Proteomes" id="UP001456344">
    <property type="component" value="Chromosome"/>
</dbReference>
<name>A0ACD5BJ52_9PSEU</name>
<sequence length="293" mass="30411">MSKTADIVGERMESLLRKLPEGRGKQITEELIRLVVGMYGEGLERVAGLLAEHDRDTLLRLADDDLVGSLLLLHDLHPVDVDTRIQRALDRVRPYLGSHAGGVEYLGVDGDGVARLRLEGNCQGCPSSSLTVKMAIEGAIEQAAPEVTGVEVDGVPTPDPDPVPVLQVGMGPPDGWHAPEPSGGTVSPGWSALPDLGPPAGCPVSVPVEGLTVLVCSVRGTLYAYRDACAACGSSLGESTIDGDVLSCAGCGARFDVRLAGKGVDDGGLRLDPLPLLSDSEGVRVAVPKAVSS</sequence>
<evidence type="ECO:0000313" key="2">
    <source>
        <dbReference type="Proteomes" id="UP001456344"/>
    </source>
</evidence>
<evidence type="ECO:0000313" key="1">
    <source>
        <dbReference type="EMBL" id="WYW19381.1"/>
    </source>
</evidence>
<protein>
    <submittedName>
        <fullName evidence="1">NifU family protein</fullName>
    </submittedName>
</protein>
<dbReference type="EMBL" id="CP150484">
    <property type="protein sequence ID" value="WYW19381.1"/>
    <property type="molecule type" value="Genomic_DNA"/>
</dbReference>
<gene>
    <name evidence="1" type="ORF">LCL61_27925</name>
</gene>
<keyword evidence="2" id="KW-1185">Reference proteome</keyword>
<accession>A0ACD5BJ52</accession>